<evidence type="ECO:0000256" key="9">
    <source>
        <dbReference type="ARBA" id="ARBA00023065"/>
    </source>
</evidence>
<dbReference type="Gene3D" id="2.170.130.10">
    <property type="entry name" value="TonB-dependent receptor, plug domain"/>
    <property type="match status" value="1"/>
</dbReference>
<evidence type="ECO:0000256" key="12">
    <source>
        <dbReference type="ARBA" id="ARBA00023170"/>
    </source>
</evidence>
<keyword evidence="3 14" id="KW-0813">Transport</keyword>
<feature type="domain" description="TonB-dependent receptor plug" evidence="18">
    <location>
        <begin position="60"/>
        <end position="156"/>
    </location>
</feature>
<dbReference type="GO" id="GO:0009279">
    <property type="term" value="C:cell outer membrane"/>
    <property type="evidence" value="ECO:0007669"/>
    <property type="project" value="UniProtKB-SubCell"/>
</dbReference>
<evidence type="ECO:0000256" key="10">
    <source>
        <dbReference type="ARBA" id="ARBA00023077"/>
    </source>
</evidence>
<dbReference type="GO" id="GO:0015891">
    <property type="term" value="P:siderophore transport"/>
    <property type="evidence" value="ECO:0007669"/>
    <property type="project" value="InterPro"/>
</dbReference>
<comment type="subcellular location">
    <subcellularLocation>
        <location evidence="1 14">Cell outer membrane</location>
        <topology evidence="1 14">Multi-pass membrane protein</topology>
    </subcellularLocation>
</comment>
<keyword evidence="9" id="KW-0406">Ion transport</keyword>
<feature type="chain" id="PRO_5017771745" evidence="16">
    <location>
        <begin position="23"/>
        <end position="695"/>
    </location>
</feature>
<evidence type="ECO:0000256" key="7">
    <source>
        <dbReference type="ARBA" id="ARBA00022729"/>
    </source>
</evidence>
<gene>
    <name evidence="19" type="ORF">DFR26_1474</name>
</gene>
<accession>A0A3E0H3F6</accession>
<evidence type="ECO:0000256" key="2">
    <source>
        <dbReference type="ARBA" id="ARBA00009810"/>
    </source>
</evidence>
<name>A0A3E0H3F6_9GAMM</name>
<dbReference type="InterPro" id="IPR039426">
    <property type="entry name" value="TonB-dep_rcpt-like"/>
</dbReference>
<keyword evidence="20" id="KW-1185">Reference proteome</keyword>
<keyword evidence="7 16" id="KW-0732">Signal</keyword>
<dbReference type="InterPro" id="IPR010105">
    <property type="entry name" value="TonB_sidphr_rcpt"/>
</dbReference>
<feature type="signal peptide" evidence="16">
    <location>
        <begin position="1"/>
        <end position="22"/>
    </location>
</feature>
<dbReference type="OrthoDB" id="127311at2"/>
<dbReference type="CDD" id="cd01347">
    <property type="entry name" value="ligand_gated_channel"/>
    <property type="match status" value="1"/>
</dbReference>
<evidence type="ECO:0000256" key="4">
    <source>
        <dbReference type="ARBA" id="ARBA00022452"/>
    </source>
</evidence>
<feature type="domain" description="TonB-dependent receptor-like beta-barrel" evidence="17">
    <location>
        <begin position="229"/>
        <end position="664"/>
    </location>
</feature>
<reference evidence="19 20" key="1">
    <citation type="submission" date="2018-08" db="EMBL/GenBank/DDBJ databases">
        <title>Genomic Encyclopedia of Type Strains, Phase IV (KMG-IV): sequencing the most valuable type-strain genomes for metagenomic binning, comparative biology and taxonomic classification.</title>
        <authorList>
            <person name="Goeker M."/>
        </authorList>
    </citation>
    <scope>NUCLEOTIDE SEQUENCE [LARGE SCALE GENOMIC DNA]</scope>
    <source>
        <strain evidence="19 20">DSM 26022</strain>
    </source>
</reference>
<evidence type="ECO:0000256" key="14">
    <source>
        <dbReference type="PROSITE-ProRule" id="PRU01360"/>
    </source>
</evidence>
<keyword evidence="12 19" id="KW-0675">Receptor</keyword>
<dbReference type="SUPFAM" id="SSF56935">
    <property type="entry name" value="Porins"/>
    <property type="match status" value="1"/>
</dbReference>
<dbReference type="InterPro" id="IPR012910">
    <property type="entry name" value="Plug_dom"/>
</dbReference>
<dbReference type="GO" id="GO:0038023">
    <property type="term" value="F:signaling receptor activity"/>
    <property type="evidence" value="ECO:0007669"/>
    <property type="project" value="InterPro"/>
</dbReference>
<dbReference type="InterPro" id="IPR037066">
    <property type="entry name" value="Plug_dom_sf"/>
</dbReference>
<dbReference type="Pfam" id="PF00593">
    <property type="entry name" value="TonB_dep_Rec_b-barrel"/>
    <property type="match status" value="1"/>
</dbReference>
<proteinExistence type="inferred from homology"/>
<evidence type="ECO:0000256" key="5">
    <source>
        <dbReference type="ARBA" id="ARBA00022496"/>
    </source>
</evidence>
<evidence type="ECO:0000256" key="11">
    <source>
        <dbReference type="ARBA" id="ARBA00023136"/>
    </source>
</evidence>
<dbReference type="Pfam" id="PF07715">
    <property type="entry name" value="Plug"/>
    <property type="match status" value="1"/>
</dbReference>
<evidence type="ECO:0000256" key="13">
    <source>
        <dbReference type="ARBA" id="ARBA00023237"/>
    </source>
</evidence>
<dbReference type="RefSeq" id="WP_116208310.1">
    <property type="nucleotide sequence ID" value="NZ_QUNR01000003.1"/>
</dbReference>
<keyword evidence="4 14" id="KW-1134">Transmembrane beta strand</keyword>
<dbReference type="PANTHER" id="PTHR32552:SF68">
    <property type="entry name" value="FERRICHROME OUTER MEMBRANE TRANSPORTER_PHAGE RECEPTOR"/>
    <property type="match status" value="1"/>
</dbReference>
<keyword evidence="5" id="KW-0410">Iron transport</keyword>
<dbReference type="GO" id="GO:0015344">
    <property type="term" value="F:siderophore uptake transmembrane transporter activity"/>
    <property type="evidence" value="ECO:0007669"/>
    <property type="project" value="TreeGrafter"/>
</dbReference>
<dbReference type="AlphaFoldDB" id="A0A3E0H3F6"/>
<evidence type="ECO:0000256" key="3">
    <source>
        <dbReference type="ARBA" id="ARBA00022448"/>
    </source>
</evidence>
<protein>
    <submittedName>
        <fullName evidence="19">Catecholate siderophore receptor</fullName>
    </submittedName>
</protein>
<dbReference type="PROSITE" id="PS52016">
    <property type="entry name" value="TONB_DEPENDENT_REC_3"/>
    <property type="match status" value="1"/>
</dbReference>
<dbReference type="InterPro" id="IPR000531">
    <property type="entry name" value="Beta-barrel_TonB"/>
</dbReference>
<comment type="similarity">
    <text evidence="2 14 15">Belongs to the TonB-dependent receptor family.</text>
</comment>
<evidence type="ECO:0000256" key="16">
    <source>
        <dbReference type="SAM" id="SignalP"/>
    </source>
</evidence>
<evidence type="ECO:0000256" key="1">
    <source>
        <dbReference type="ARBA" id="ARBA00004571"/>
    </source>
</evidence>
<keyword evidence="13 14" id="KW-0998">Cell outer membrane</keyword>
<dbReference type="Proteomes" id="UP000256774">
    <property type="component" value="Unassembled WGS sequence"/>
</dbReference>
<evidence type="ECO:0000313" key="19">
    <source>
        <dbReference type="EMBL" id="REH37695.1"/>
    </source>
</evidence>
<dbReference type="InterPro" id="IPR036942">
    <property type="entry name" value="Beta-barrel_TonB_sf"/>
</dbReference>
<dbReference type="Gene3D" id="2.40.170.20">
    <property type="entry name" value="TonB-dependent receptor, beta-barrel domain"/>
    <property type="match status" value="1"/>
</dbReference>
<keyword evidence="10 15" id="KW-0798">TonB box</keyword>
<evidence type="ECO:0000313" key="20">
    <source>
        <dbReference type="Proteomes" id="UP000256774"/>
    </source>
</evidence>
<evidence type="ECO:0000256" key="8">
    <source>
        <dbReference type="ARBA" id="ARBA00023004"/>
    </source>
</evidence>
<dbReference type="EMBL" id="QUNR01000003">
    <property type="protein sequence ID" value="REH37695.1"/>
    <property type="molecule type" value="Genomic_DNA"/>
</dbReference>
<evidence type="ECO:0000256" key="15">
    <source>
        <dbReference type="RuleBase" id="RU003357"/>
    </source>
</evidence>
<sequence length="695" mass="75327">MFLKSPLAQAVALALSASPVLAAEAPKTLPAVSITAAAELPTDGYQGVGSSSSLKTNTALKDTPQSISVISRTQLDDQSAQSLADAVKYTPGVSFAQGEGNRDAAIIRGNTTTGDFYVDGLRDDVQYYRDLYNIDRVEVLRGANGLAFGRGGNGGVINRVQKEAGWSPVRELTLSGGSFGHARGALDIGGGLSERVAGRVNVVTEQSDSFRDGVDLRRNGLSPTLTIQATDATKIVLGAEYFNDKRVTDRGIPSQNGKPFATDESTFFGNAAQSPTETTVTALNASIEHRFDNGVVVSNKTRFADYDKYYQNVYANSAVTAGNLNLAAYREDTQRQNLFNQTDAIFNFTTGKVKHQLVTGIELARQDSENFRINGVFPANANTTSISVSAANPIATADFSGPRARDRDTVVSTVSIYAQDQIAINEQWDVIVGVRRDRFKTDFDDVRNNFQATVTDTELSPRAALIYKPRQDVSLYASYSQAFQPQAGDQLTGLDARTSNFVPEESVNHELGAKWDVNERLSVNAALYRTVRDNIAATDPLDNQRRILIDNTVVKGVELGVQGRITSKWQVVGGYAYADSAIKEGQRGIAAGNETSQTPRHSFSLWNRYDLNETYGAALGVVSRSEMFALDNNSVVLPGYARVDAAFYMQASKDLRLQLNVENLLNSDYVLSAHNNNNISPGSPTNARVTAVYSF</sequence>
<keyword evidence="8" id="KW-0408">Iron</keyword>
<dbReference type="NCBIfam" id="TIGR01783">
    <property type="entry name" value="TonB-siderophor"/>
    <property type="match status" value="1"/>
</dbReference>
<keyword evidence="6 14" id="KW-0812">Transmembrane</keyword>
<keyword evidence="11 14" id="KW-0472">Membrane</keyword>
<organism evidence="19 20">
    <name type="scientific">Paraperlucidibaca baekdonensis</name>
    <dbReference type="NCBI Taxonomy" id="748120"/>
    <lineage>
        <taxon>Bacteria</taxon>
        <taxon>Pseudomonadati</taxon>
        <taxon>Pseudomonadota</taxon>
        <taxon>Gammaproteobacteria</taxon>
        <taxon>Moraxellales</taxon>
        <taxon>Moraxellaceae</taxon>
        <taxon>Paraperlucidibaca</taxon>
    </lineage>
</organism>
<dbReference type="PANTHER" id="PTHR32552">
    <property type="entry name" value="FERRICHROME IRON RECEPTOR-RELATED"/>
    <property type="match status" value="1"/>
</dbReference>
<evidence type="ECO:0000259" key="17">
    <source>
        <dbReference type="Pfam" id="PF00593"/>
    </source>
</evidence>
<comment type="caution">
    <text evidence="19">The sequence shown here is derived from an EMBL/GenBank/DDBJ whole genome shotgun (WGS) entry which is preliminary data.</text>
</comment>
<evidence type="ECO:0000259" key="18">
    <source>
        <dbReference type="Pfam" id="PF07715"/>
    </source>
</evidence>
<evidence type="ECO:0000256" key="6">
    <source>
        <dbReference type="ARBA" id="ARBA00022692"/>
    </source>
</evidence>